<name>A0ABR4IB48_9EURO</name>
<dbReference type="Proteomes" id="UP001610335">
    <property type="component" value="Unassembled WGS sequence"/>
</dbReference>
<protein>
    <submittedName>
        <fullName evidence="9">Kinase-like domain-containing protein</fullName>
    </submittedName>
</protein>
<keyword evidence="10" id="KW-1185">Reference proteome</keyword>
<comment type="caution">
    <text evidence="9">The sequence shown here is derived from an EMBL/GenBank/DDBJ whole genome shotgun (WGS) entry which is preliminary data.</text>
</comment>
<feature type="compositionally biased region" description="Basic residues" evidence="7">
    <location>
        <begin position="223"/>
        <end position="232"/>
    </location>
</feature>
<keyword evidence="1" id="KW-0723">Serine/threonine-protein kinase</keyword>
<dbReference type="PANTHER" id="PTHR45646">
    <property type="entry name" value="SERINE/THREONINE-PROTEIN KINASE DOA-RELATED"/>
    <property type="match status" value="1"/>
</dbReference>
<dbReference type="InterPro" id="IPR011009">
    <property type="entry name" value="Kinase-like_dom_sf"/>
</dbReference>
<dbReference type="SUPFAM" id="SSF56112">
    <property type="entry name" value="Protein kinase-like (PK-like)"/>
    <property type="match status" value="1"/>
</dbReference>
<dbReference type="InterPro" id="IPR017441">
    <property type="entry name" value="Protein_kinase_ATP_BS"/>
</dbReference>
<dbReference type="Pfam" id="PF00069">
    <property type="entry name" value="Pkinase"/>
    <property type="match status" value="1"/>
</dbReference>
<evidence type="ECO:0000256" key="3">
    <source>
        <dbReference type="ARBA" id="ARBA00022741"/>
    </source>
</evidence>
<dbReference type="SMART" id="SM00220">
    <property type="entry name" value="S_TKc"/>
    <property type="match status" value="1"/>
</dbReference>
<feature type="compositionally biased region" description="Polar residues" evidence="7">
    <location>
        <begin position="170"/>
        <end position="213"/>
    </location>
</feature>
<evidence type="ECO:0000256" key="5">
    <source>
        <dbReference type="ARBA" id="ARBA00022840"/>
    </source>
</evidence>
<organism evidence="9 10">
    <name type="scientific">Aspergillus cavernicola</name>
    <dbReference type="NCBI Taxonomy" id="176166"/>
    <lineage>
        <taxon>Eukaryota</taxon>
        <taxon>Fungi</taxon>
        <taxon>Dikarya</taxon>
        <taxon>Ascomycota</taxon>
        <taxon>Pezizomycotina</taxon>
        <taxon>Eurotiomycetes</taxon>
        <taxon>Eurotiomycetidae</taxon>
        <taxon>Eurotiales</taxon>
        <taxon>Aspergillaceae</taxon>
        <taxon>Aspergillus</taxon>
        <taxon>Aspergillus subgen. Nidulantes</taxon>
    </lineage>
</organism>
<evidence type="ECO:0000256" key="6">
    <source>
        <dbReference type="PROSITE-ProRule" id="PRU10141"/>
    </source>
</evidence>
<dbReference type="InterPro" id="IPR000719">
    <property type="entry name" value="Prot_kinase_dom"/>
</dbReference>
<feature type="compositionally biased region" description="Basic and acidic residues" evidence="7">
    <location>
        <begin position="233"/>
        <end position="244"/>
    </location>
</feature>
<feature type="binding site" evidence="6">
    <location>
        <position position="329"/>
    </location>
    <ligand>
        <name>ATP</name>
        <dbReference type="ChEBI" id="CHEBI:30616"/>
    </ligand>
</feature>
<evidence type="ECO:0000256" key="1">
    <source>
        <dbReference type="ARBA" id="ARBA00022527"/>
    </source>
</evidence>
<dbReference type="CDD" id="cd14134">
    <property type="entry name" value="PKc_CLK"/>
    <property type="match status" value="1"/>
</dbReference>
<feature type="compositionally biased region" description="Low complexity" evidence="7">
    <location>
        <begin position="22"/>
        <end position="41"/>
    </location>
</feature>
<evidence type="ECO:0000256" key="2">
    <source>
        <dbReference type="ARBA" id="ARBA00022679"/>
    </source>
</evidence>
<dbReference type="InterPro" id="IPR008271">
    <property type="entry name" value="Ser/Thr_kinase_AS"/>
</dbReference>
<proteinExistence type="predicted"/>
<feature type="region of interest" description="Disordered" evidence="7">
    <location>
        <begin position="1"/>
        <end position="49"/>
    </location>
</feature>
<dbReference type="Gene3D" id="3.30.200.20">
    <property type="entry name" value="Phosphorylase Kinase, domain 1"/>
    <property type="match status" value="1"/>
</dbReference>
<evidence type="ECO:0000313" key="10">
    <source>
        <dbReference type="Proteomes" id="UP001610335"/>
    </source>
</evidence>
<keyword evidence="3 6" id="KW-0547">Nucleotide-binding</keyword>
<evidence type="ECO:0000259" key="8">
    <source>
        <dbReference type="PROSITE" id="PS50011"/>
    </source>
</evidence>
<evidence type="ECO:0000256" key="7">
    <source>
        <dbReference type="SAM" id="MobiDB-lite"/>
    </source>
</evidence>
<dbReference type="PROSITE" id="PS00107">
    <property type="entry name" value="PROTEIN_KINASE_ATP"/>
    <property type="match status" value="1"/>
</dbReference>
<evidence type="ECO:0000313" key="9">
    <source>
        <dbReference type="EMBL" id="KAL2824936.1"/>
    </source>
</evidence>
<keyword evidence="4" id="KW-0418">Kinase</keyword>
<dbReference type="InterPro" id="IPR051175">
    <property type="entry name" value="CLK_kinases"/>
</dbReference>
<gene>
    <name evidence="9" type="ORF">BDW59DRAFT_146923</name>
</gene>
<dbReference type="EMBL" id="JBFXLS010000040">
    <property type="protein sequence ID" value="KAL2824936.1"/>
    <property type="molecule type" value="Genomic_DNA"/>
</dbReference>
<reference evidence="9 10" key="1">
    <citation type="submission" date="2024-07" db="EMBL/GenBank/DDBJ databases">
        <title>Section-level genome sequencing and comparative genomics of Aspergillus sections Usti and Cavernicolus.</title>
        <authorList>
            <consortium name="Lawrence Berkeley National Laboratory"/>
            <person name="Nybo J.L."/>
            <person name="Vesth T.C."/>
            <person name="Theobald S."/>
            <person name="Frisvad J.C."/>
            <person name="Larsen T.O."/>
            <person name="Kjaerboelling I."/>
            <person name="Rothschild-Mancinelli K."/>
            <person name="Lyhne E.K."/>
            <person name="Kogle M.E."/>
            <person name="Barry K."/>
            <person name="Clum A."/>
            <person name="Na H."/>
            <person name="Ledsgaard L."/>
            <person name="Lin J."/>
            <person name="Lipzen A."/>
            <person name="Kuo A."/>
            <person name="Riley R."/>
            <person name="Mondo S."/>
            <person name="LaButti K."/>
            <person name="Haridas S."/>
            <person name="Pangalinan J."/>
            <person name="Salamov A.A."/>
            <person name="Simmons B.A."/>
            <person name="Magnuson J.K."/>
            <person name="Chen J."/>
            <person name="Drula E."/>
            <person name="Henrissat B."/>
            <person name="Wiebenga A."/>
            <person name="Lubbers R.J."/>
            <person name="Gomes A.C."/>
            <person name="Makela M.R."/>
            <person name="Stajich J."/>
            <person name="Grigoriev I.V."/>
            <person name="Mortensen U.H."/>
            <person name="De vries R.P."/>
            <person name="Baker S.E."/>
            <person name="Andersen M.R."/>
        </authorList>
    </citation>
    <scope>NUCLEOTIDE SEQUENCE [LARGE SCALE GENOMIC DNA]</scope>
    <source>
        <strain evidence="9 10">CBS 600.67</strain>
    </source>
</reference>
<feature type="region of interest" description="Disordered" evidence="7">
    <location>
        <begin position="121"/>
        <end position="245"/>
    </location>
</feature>
<keyword evidence="5 6" id="KW-0067">ATP-binding</keyword>
<dbReference type="Gene3D" id="1.10.510.10">
    <property type="entry name" value="Transferase(Phosphotransferase) domain 1"/>
    <property type="match status" value="1"/>
</dbReference>
<dbReference type="PROSITE" id="PS50011">
    <property type="entry name" value="PROTEIN_KINASE_DOM"/>
    <property type="match status" value="1"/>
</dbReference>
<feature type="domain" description="Protein kinase" evidence="8">
    <location>
        <begin position="300"/>
        <end position="639"/>
    </location>
</feature>
<accession>A0ABR4IB48</accession>
<feature type="region of interest" description="Disordered" evidence="7">
    <location>
        <begin position="75"/>
        <end position="105"/>
    </location>
</feature>
<dbReference type="PROSITE" id="PS00108">
    <property type="entry name" value="PROTEIN_KINASE_ST"/>
    <property type="match status" value="1"/>
</dbReference>
<sequence>MSTPSTATATHPTHHQQHYGYHHQPYLPNSSYPTSSATTAPHLNPSAYPYSLTSSAAPLPFAQSPHIVAAAHTPTTTAPMPQAPKPAFPETSTQPGRRKNPDWGEFYKNGIPKEVIVIDDTPPPDQSAAHTFAPSTAPAPNGTMPQPPGKRRRIGIETAYDLGSYDRPSFSINPQQYGEASSAGSLSTDRTASLHTTAPTSLSQGSSGVSNGTAYYEDANVGQKRKRVTTRKSVRDEQKKREQETATDAFLSYIPPPNPPIKAKDVPVPVIRSYANRGEKYDDDDGHYIVNPNTPLTDRYAITKLLGQGTFGKVVEAYDKQRKASCAIKIIRSIQKYRDASRIELRVLSTLASNDKHNRNKCIHLRDCFDYRNHICIVTDLLGQSVFDFLKSNGFVPFPSSQIQNFARQLFTSVAFLHDLNLIHTDLKPENILLVNNNYQTFTYNRTIPSSSHAIARNARQRRVLLDSEIRLIDFGSATFDDEYHSSVVSTRHYRAPEIILNLGWSFPCDIWSIGCILVEFFTGDALFQTHDNLEHLAMMENVIGERIDAKLVRQVLQVGRNGNQNQAAKYFVKNKIHYPNEETTRASRKYTKAMKPLTEFLPTNTKFYRLFLNLLQSIFVYDPKQRITAKDALKHPWFKETITDDGTEALRLGQQMLRNGHQH</sequence>
<feature type="compositionally biased region" description="Basic residues" evidence="7">
    <location>
        <begin position="12"/>
        <end position="21"/>
    </location>
</feature>
<evidence type="ECO:0000256" key="4">
    <source>
        <dbReference type="ARBA" id="ARBA00022777"/>
    </source>
</evidence>
<dbReference type="PANTHER" id="PTHR45646:SF11">
    <property type="entry name" value="SERINE_THREONINE-PROTEIN KINASE DOA"/>
    <property type="match status" value="1"/>
</dbReference>
<feature type="compositionally biased region" description="Low complexity" evidence="7">
    <location>
        <begin position="1"/>
        <end position="11"/>
    </location>
</feature>
<keyword evidence="2" id="KW-0808">Transferase</keyword>